<feature type="compositionally biased region" description="Polar residues" evidence="1">
    <location>
        <begin position="162"/>
        <end position="172"/>
    </location>
</feature>
<evidence type="ECO:0000313" key="5">
    <source>
        <dbReference type="Proteomes" id="UP001209878"/>
    </source>
</evidence>
<dbReference type="SMART" id="SM00151">
    <property type="entry name" value="SWIB"/>
    <property type="match status" value="1"/>
</dbReference>
<dbReference type="Gene3D" id="1.10.245.10">
    <property type="entry name" value="SWIB/MDM2 domain"/>
    <property type="match status" value="1"/>
</dbReference>
<feature type="compositionally biased region" description="Basic residues" evidence="1">
    <location>
        <begin position="203"/>
        <end position="222"/>
    </location>
</feature>
<organism evidence="4 5">
    <name type="scientific">Ridgeia piscesae</name>
    <name type="common">Tubeworm</name>
    <dbReference type="NCBI Taxonomy" id="27915"/>
    <lineage>
        <taxon>Eukaryota</taxon>
        <taxon>Metazoa</taxon>
        <taxon>Spiralia</taxon>
        <taxon>Lophotrochozoa</taxon>
        <taxon>Annelida</taxon>
        <taxon>Polychaeta</taxon>
        <taxon>Sedentaria</taxon>
        <taxon>Canalipalpata</taxon>
        <taxon>Sabellida</taxon>
        <taxon>Siboglinidae</taxon>
        <taxon>Ridgeia</taxon>
    </lineage>
</organism>
<dbReference type="PROSITE" id="PS51925">
    <property type="entry name" value="SWIB_MDM2"/>
    <property type="match status" value="1"/>
</dbReference>
<feature type="region of interest" description="Disordered" evidence="1">
    <location>
        <begin position="162"/>
        <end position="231"/>
    </location>
</feature>
<sequence length="320" mass="35837">MIRQRPRAIGSDIAPFNMARSVTSSQLEKDITEILKDADLSKLSSKKIRKSLEDMYKTDLTDRKKEIDNLVMTLISTSQSTNSTSASGDADVKKTGSEKKKASLSPKKHNSSNENHYDSGSDNESNSEGKESEHSDSSEFEEASRPVLGGLVIANYITVTTDSETSCTEPENTSPPKKKKAKLSKDEELAKQLQQQEEEIGRRQTRGGGRKAAARPAKKGRKVSGDGDKGGPRKKNCYTELCILSESLAEVMGEEKMARSNVIKKMWEIIRERELLDPKNKQFMLCDDELYKVFGRKRIRTFGMMKFLKDHIYSPGDLVE</sequence>
<proteinExistence type="predicted"/>
<dbReference type="Pfam" id="PF02201">
    <property type="entry name" value="SWIB"/>
    <property type="match status" value="1"/>
</dbReference>
<evidence type="ECO:0000256" key="1">
    <source>
        <dbReference type="SAM" id="MobiDB-lite"/>
    </source>
</evidence>
<dbReference type="CDD" id="cd10567">
    <property type="entry name" value="SWIB-MDM2_like"/>
    <property type="match status" value="1"/>
</dbReference>
<reference evidence="4" key="1">
    <citation type="journal article" date="2023" name="Mol. Biol. Evol.">
        <title>Third-Generation Sequencing Reveals the Adaptive Role of the Epigenome in Three Deep-Sea Polychaetes.</title>
        <authorList>
            <person name="Perez M."/>
            <person name="Aroh O."/>
            <person name="Sun Y."/>
            <person name="Lan Y."/>
            <person name="Juniper S.K."/>
            <person name="Young C.R."/>
            <person name="Angers B."/>
            <person name="Qian P.Y."/>
        </authorList>
    </citation>
    <scope>NUCLEOTIDE SEQUENCE</scope>
    <source>
        <strain evidence="4">R07B-5</strain>
    </source>
</reference>
<feature type="region of interest" description="Disordered" evidence="1">
    <location>
        <begin position="78"/>
        <end position="146"/>
    </location>
</feature>
<accession>A0AAD9KSY5</accession>
<dbReference type="InterPro" id="IPR019835">
    <property type="entry name" value="SWIB_domain"/>
</dbReference>
<comment type="caution">
    <text evidence="4">The sequence shown here is derived from an EMBL/GenBank/DDBJ whole genome shotgun (WGS) entry which is preliminary data.</text>
</comment>
<feature type="domain" description="DM2" evidence="2">
    <location>
        <begin position="237"/>
        <end position="314"/>
    </location>
</feature>
<feature type="compositionally biased region" description="Basic and acidic residues" evidence="1">
    <location>
        <begin position="127"/>
        <end position="137"/>
    </location>
</feature>
<dbReference type="Proteomes" id="UP001209878">
    <property type="component" value="Unassembled WGS sequence"/>
</dbReference>
<keyword evidence="5" id="KW-1185">Reference proteome</keyword>
<evidence type="ECO:0008006" key="6">
    <source>
        <dbReference type="Google" id="ProtNLM"/>
    </source>
</evidence>
<dbReference type="Gene3D" id="1.10.10.60">
    <property type="entry name" value="Homeodomain-like"/>
    <property type="match status" value="1"/>
</dbReference>
<feature type="compositionally biased region" description="Polar residues" evidence="1">
    <location>
        <begin position="112"/>
        <end position="126"/>
    </location>
</feature>
<feature type="compositionally biased region" description="Basic and acidic residues" evidence="1">
    <location>
        <begin position="90"/>
        <end position="101"/>
    </location>
</feature>
<dbReference type="InterPro" id="IPR014876">
    <property type="entry name" value="DEK_C"/>
</dbReference>
<dbReference type="PANTHER" id="PTHR13844">
    <property type="entry name" value="SWI/SNF-RELATED MATRIX-ASSOCIATED ACTIN-DEPENDENT REGULATOR OF CHROMATIN SUBFAMILY D"/>
    <property type="match status" value="1"/>
</dbReference>
<dbReference type="EMBL" id="JAODUO010000633">
    <property type="protein sequence ID" value="KAK2176886.1"/>
    <property type="molecule type" value="Genomic_DNA"/>
</dbReference>
<dbReference type="SUPFAM" id="SSF47592">
    <property type="entry name" value="SWIB/MDM2 domain"/>
    <property type="match status" value="1"/>
</dbReference>
<evidence type="ECO:0000259" key="2">
    <source>
        <dbReference type="PROSITE" id="PS51925"/>
    </source>
</evidence>
<dbReference type="Pfam" id="PF08766">
    <property type="entry name" value="DEK_C"/>
    <property type="match status" value="1"/>
</dbReference>
<feature type="compositionally biased region" description="Low complexity" evidence="1">
    <location>
        <begin position="78"/>
        <end position="87"/>
    </location>
</feature>
<dbReference type="SUPFAM" id="SSF109715">
    <property type="entry name" value="DEK C-terminal domain"/>
    <property type="match status" value="1"/>
</dbReference>
<protein>
    <recommendedName>
        <fullName evidence="6">Upstream activation factor subunit spp27</fullName>
    </recommendedName>
</protein>
<evidence type="ECO:0000313" key="4">
    <source>
        <dbReference type="EMBL" id="KAK2176886.1"/>
    </source>
</evidence>
<evidence type="ECO:0000259" key="3">
    <source>
        <dbReference type="PROSITE" id="PS51998"/>
    </source>
</evidence>
<gene>
    <name evidence="4" type="ORF">NP493_634g01009</name>
</gene>
<feature type="domain" description="DEK-C" evidence="3">
    <location>
        <begin position="21"/>
        <end position="76"/>
    </location>
</feature>
<name>A0AAD9KSY5_RIDPI</name>
<dbReference type="InterPro" id="IPR003121">
    <property type="entry name" value="SWIB_MDM2_domain"/>
</dbReference>
<dbReference type="PROSITE" id="PS51998">
    <property type="entry name" value="DEK_C"/>
    <property type="match status" value="1"/>
</dbReference>
<dbReference type="AlphaFoldDB" id="A0AAD9KSY5"/>
<dbReference type="InterPro" id="IPR036885">
    <property type="entry name" value="SWIB_MDM2_dom_sf"/>
</dbReference>